<protein>
    <submittedName>
        <fullName evidence="2">Xylose isomerase</fullName>
    </submittedName>
</protein>
<feature type="domain" description="Xylose isomerase-like TIM barrel" evidence="1">
    <location>
        <begin position="19"/>
        <end position="222"/>
    </location>
</feature>
<reference evidence="2 3" key="1">
    <citation type="submission" date="2019-02" db="EMBL/GenBank/DDBJ databases">
        <title>Paenibacillus sp. nov., isolated from surface-sterilized tissue of Thalictrum simplex L.</title>
        <authorList>
            <person name="Tuo L."/>
        </authorList>
    </citation>
    <scope>NUCLEOTIDE SEQUENCE [LARGE SCALE GENOMIC DNA]</scope>
    <source>
        <strain evidence="2 3">N2SHLJ1</strain>
    </source>
</reference>
<gene>
    <name evidence="2" type="ORF">EYB31_19015</name>
</gene>
<dbReference type="InterPro" id="IPR036237">
    <property type="entry name" value="Xyl_isomerase-like_sf"/>
</dbReference>
<dbReference type="InterPro" id="IPR013022">
    <property type="entry name" value="Xyl_isomerase-like_TIM-brl"/>
</dbReference>
<dbReference type="InterPro" id="IPR050312">
    <property type="entry name" value="IolE/XylAMocC-like"/>
</dbReference>
<comment type="caution">
    <text evidence="2">The sequence shown here is derived from an EMBL/GenBank/DDBJ whole genome shotgun (WGS) entry which is preliminary data.</text>
</comment>
<keyword evidence="3" id="KW-1185">Reference proteome</keyword>
<sequence length="284" mass="32320">MLNVMAGGEFPAAMDQFRAWGLKVVDLKNGIFGKSISDLSEEEADAAAQVLEERGLTAYCFSTELFYDYIEKGERHFREQHLAKLDGILRTAAKLRPVVIRLLSAKMMQRNGITNSTRHMAEQAPWVLDVYREAIDRIYEAGFHATIENEAHDCIWTNPQEIVTFFHELNRHGKVHYTYDVQNLWQMGTFPSLHVYEELKPHIGFLHLKGGQTEEGSNELKWRSALEDASWPVADIVQQAIADGVSPVICLNPSHGAKKEGYDYSRLTERDLRYLQSLIHGGDI</sequence>
<dbReference type="EMBL" id="SIRE01000013">
    <property type="protein sequence ID" value="TBL76659.1"/>
    <property type="molecule type" value="Genomic_DNA"/>
</dbReference>
<dbReference type="OrthoDB" id="2596839at2"/>
<accession>A0A4Q9DP27</accession>
<dbReference type="SUPFAM" id="SSF51658">
    <property type="entry name" value="Xylose isomerase-like"/>
    <property type="match status" value="1"/>
</dbReference>
<evidence type="ECO:0000259" key="1">
    <source>
        <dbReference type="Pfam" id="PF01261"/>
    </source>
</evidence>
<dbReference type="Pfam" id="PF01261">
    <property type="entry name" value="AP_endonuc_2"/>
    <property type="match status" value="1"/>
</dbReference>
<dbReference type="Gene3D" id="3.20.20.150">
    <property type="entry name" value="Divalent-metal-dependent TIM barrel enzymes"/>
    <property type="match status" value="1"/>
</dbReference>
<organism evidence="2 3">
    <name type="scientific">Paenibacillus thalictri</name>
    <dbReference type="NCBI Taxonomy" id="2527873"/>
    <lineage>
        <taxon>Bacteria</taxon>
        <taxon>Bacillati</taxon>
        <taxon>Bacillota</taxon>
        <taxon>Bacilli</taxon>
        <taxon>Bacillales</taxon>
        <taxon>Paenibacillaceae</taxon>
        <taxon>Paenibacillus</taxon>
    </lineage>
</organism>
<evidence type="ECO:0000313" key="2">
    <source>
        <dbReference type="EMBL" id="TBL76659.1"/>
    </source>
</evidence>
<evidence type="ECO:0000313" key="3">
    <source>
        <dbReference type="Proteomes" id="UP000293142"/>
    </source>
</evidence>
<dbReference type="PANTHER" id="PTHR12110">
    <property type="entry name" value="HYDROXYPYRUVATE ISOMERASE"/>
    <property type="match status" value="1"/>
</dbReference>
<name>A0A4Q9DP27_9BACL</name>
<proteinExistence type="predicted"/>
<dbReference type="AlphaFoldDB" id="A0A4Q9DP27"/>
<dbReference type="GO" id="GO:0016853">
    <property type="term" value="F:isomerase activity"/>
    <property type="evidence" value="ECO:0007669"/>
    <property type="project" value="UniProtKB-KW"/>
</dbReference>
<keyword evidence="2" id="KW-0413">Isomerase</keyword>
<dbReference type="Proteomes" id="UP000293142">
    <property type="component" value="Unassembled WGS sequence"/>
</dbReference>